<evidence type="ECO:0000256" key="9">
    <source>
        <dbReference type="ARBA" id="ARBA00023136"/>
    </source>
</evidence>
<keyword evidence="4 14" id="KW-0732">Signal</keyword>
<dbReference type="PANTHER" id="PTHR48056">
    <property type="entry name" value="LRR RECEPTOR-LIKE SERINE/THREONINE-PROTEIN KINASE-RELATED"/>
    <property type="match status" value="1"/>
</dbReference>
<dbReference type="InterPro" id="IPR001611">
    <property type="entry name" value="Leu-rich_rpt"/>
</dbReference>
<evidence type="ECO:0000256" key="4">
    <source>
        <dbReference type="ARBA" id="ARBA00022729"/>
    </source>
</evidence>
<evidence type="ECO:0000256" key="1">
    <source>
        <dbReference type="ARBA" id="ARBA00004370"/>
    </source>
</evidence>
<evidence type="ECO:0000256" key="6">
    <source>
        <dbReference type="ARBA" id="ARBA00022741"/>
    </source>
</evidence>
<dbReference type="InterPro" id="IPR050647">
    <property type="entry name" value="Plant_LRR-RLKs"/>
</dbReference>
<keyword evidence="11" id="KW-0325">Glycoprotein</keyword>
<comment type="subcellular location">
    <subcellularLocation>
        <location evidence="1">Membrane</location>
    </subcellularLocation>
</comment>
<feature type="region of interest" description="Disordered" evidence="12">
    <location>
        <begin position="283"/>
        <end position="305"/>
    </location>
</feature>
<feature type="chain" id="PRO_5014418823" evidence="14">
    <location>
        <begin position="31"/>
        <end position="433"/>
    </location>
</feature>
<name>A0A2K3NC66_TRIPR</name>
<dbReference type="Pfam" id="PF00560">
    <property type="entry name" value="LRR_1"/>
    <property type="match status" value="3"/>
</dbReference>
<feature type="region of interest" description="Disordered" evidence="12">
    <location>
        <begin position="413"/>
        <end position="433"/>
    </location>
</feature>
<proteinExistence type="predicted"/>
<evidence type="ECO:0000313" key="16">
    <source>
        <dbReference type="EMBL" id="PNY00634.1"/>
    </source>
</evidence>
<evidence type="ECO:0000256" key="7">
    <source>
        <dbReference type="ARBA" id="ARBA00022840"/>
    </source>
</evidence>
<dbReference type="EMBL" id="ASHM01019149">
    <property type="protein sequence ID" value="PNY00634.1"/>
    <property type="molecule type" value="Genomic_DNA"/>
</dbReference>
<reference evidence="16 17" key="2">
    <citation type="journal article" date="2017" name="Front. Plant Sci.">
        <title>Gene Classification and Mining of Molecular Markers Useful in Red Clover (Trifolium pratense) Breeding.</title>
        <authorList>
            <person name="Istvanek J."/>
            <person name="Dluhosova J."/>
            <person name="Dluhos P."/>
            <person name="Patkova L."/>
            <person name="Nedelnik J."/>
            <person name="Repkova J."/>
        </authorList>
    </citation>
    <scope>NUCLEOTIDE SEQUENCE [LARGE SCALE GENOMIC DNA]</scope>
    <source>
        <strain evidence="17">cv. Tatra</strain>
        <tissue evidence="16">Young leaves</tissue>
    </source>
</reference>
<protein>
    <submittedName>
        <fullName evidence="16">Protein strubbelig-receptor family 3-like</fullName>
    </submittedName>
</protein>
<keyword evidence="8 13" id="KW-1133">Transmembrane helix</keyword>
<evidence type="ECO:0000256" key="13">
    <source>
        <dbReference type="SAM" id="Phobius"/>
    </source>
</evidence>
<evidence type="ECO:0000256" key="10">
    <source>
        <dbReference type="ARBA" id="ARBA00023170"/>
    </source>
</evidence>
<evidence type="ECO:0000256" key="12">
    <source>
        <dbReference type="SAM" id="MobiDB-lite"/>
    </source>
</evidence>
<keyword evidence="9 13" id="KW-0472">Membrane</keyword>
<evidence type="ECO:0000256" key="3">
    <source>
        <dbReference type="ARBA" id="ARBA00022692"/>
    </source>
</evidence>
<feature type="domain" description="Leucine-rich repeat-containing N-terminal plant-type" evidence="15">
    <location>
        <begin position="34"/>
        <end position="73"/>
    </location>
</feature>
<sequence length="433" mass="46515">MDWKRSILKIYGHVVLLGFLLICIIQISTAVTDPTDVAALNSLHSSLGSPLLPGWVSSGGDPCGEGWQGIQCNGSFIQKIVLNGANLGGELGDKLATFVSISVIDLSNNNIGGSIPSNLPATMRNFFLSANLFTGSIPASLSALTGLSDMSLNNNHLTGEIPDAFQSLTQLINLDLSSNNLSGELPPSMENLSSLTTLRLQDNQLSGTLDVLQDLPLKDLNVENNQFAGPIPPKLLNIPKFKQAGNPFNDNSTATRAPAPRSPVIAPPGSPPGAPFFVVPSSGSGPVPTKQADGPTVATKSNSGKSNKHTKRVVLIAIGSVLAFIILVLALVLFIPRCGRRERRVDRRSRRHQIVPIPTRDVLRPHTDRQEEPRRAWAVPNAQDKQEKDVQRMMAIPKPVHHEIPKPVHHEIDISTPEVYSVPPPPPPPPPPP</sequence>
<dbReference type="InterPro" id="IPR013210">
    <property type="entry name" value="LRR_N_plant-typ"/>
</dbReference>
<dbReference type="Gene3D" id="3.80.10.10">
    <property type="entry name" value="Ribonuclease Inhibitor"/>
    <property type="match status" value="1"/>
</dbReference>
<dbReference type="GO" id="GO:0016020">
    <property type="term" value="C:membrane"/>
    <property type="evidence" value="ECO:0007669"/>
    <property type="project" value="UniProtKB-SubCell"/>
</dbReference>
<evidence type="ECO:0000256" key="5">
    <source>
        <dbReference type="ARBA" id="ARBA00022737"/>
    </source>
</evidence>
<dbReference type="PANTHER" id="PTHR48056:SF81">
    <property type="entry name" value="RECEPTOR PROTEIN-TYROSINE KINASE CEPR1"/>
    <property type="match status" value="1"/>
</dbReference>
<dbReference type="Proteomes" id="UP000236291">
    <property type="component" value="Unassembled WGS sequence"/>
</dbReference>
<feature type="compositionally biased region" description="Pro residues" evidence="12">
    <location>
        <begin position="422"/>
        <end position="433"/>
    </location>
</feature>
<evidence type="ECO:0000259" key="15">
    <source>
        <dbReference type="Pfam" id="PF08263"/>
    </source>
</evidence>
<gene>
    <name evidence="16" type="ORF">L195_g023919</name>
</gene>
<dbReference type="Pfam" id="PF08263">
    <property type="entry name" value="LRRNT_2"/>
    <property type="match status" value="1"/>
</dbReference>
<keyword evidence="3 13" id="KW-0812">Transmembrane</keyword>
<evidence type="ECO:0000256" key="11">
    <source>
        <dbReference type="ARBA" id="ARBA00023180"/>
    </source>
</evidence>
<keyword evidence="6" id="KW-0547">Nucleotide-binding</keyword>
<evidence type="ECO:0000256" key="2">
    <source>
        <dbReference type="ARBA" id="ARBA00022614"/>
    </source>
</evidence>
<feature type="non-terminal residue" evidence="16">
    <location>
        <position position="433"/>
    </location>
</feature>
<feature type="signal peptide" evidence="14">
    <location>
        <begin position="1"/>
        <end position="30"/>
    </location>
</feature>
<feature type="transmembrane region" description="Helical" evidence="13">
    <location>
        <begin position="313"/>
        <end position="335"/>
    </location>
</feature>
<keyword evidence="5" id="KW-0677">Repeat</keyword>
<dbReference type="SUPFAM" id="SSF52058">
    <property type="entry name" value="L domain-like"/>
    <property type="match status" value="1"/>
</dbReference>
<dbReference type="STRING" id="57577.A0A2K3NC66"/>
<evidence type="ECO:0000313" key="17">
    <source>
        <dbReference type="Proteomes" id="UP000236291"/>
    </source>
</evidence>
<comment type="caution">
    <text evidence="16">The sequence shown here is derived from an EMBL/GenBank/DDBJ whole genome shotgun (WGS) entry which is preliminary data.</text>
</comment>
<evidence type="ECO:0000256" key="8">
    <source>
        <dbReference type="ARBA" id="ARBA00022989"/>
    </source>
</evidence>
<dbReference type="ExpressionAtlas" id="A0A2K3NC66">
    <property type="expression patterns" value="baseline"/>
</dbReference>
<keyword evidence="2" id="KW-0433">Leucine-rich repeat</keyword>
<dbReference type="FunFam" id="3.80.10.10:FF:000062">
    <property type="entry name" value="protein STRUBBELIG-RECEPTOR FAMILY 3"/>
    <property type="match status" value="1"/>
</dbReference>
<accession>A0A2K3NC66</accession>
<organism evidence="16 17">
    <name type="scientific">Trifolium pratense</name>
    <name type="common">Red clover</name>
    <dbReference type="NCBI Taxonomy" id="57577"/>
    <lineage>
        <taxon>Eukaryota</taxon>
        <taxon>Viridiplantae</taxon>
        <taxon>Streptophyta</taxon>
        <taxon>Embryophyta</taxon>
        <taxon>Tracheophyta</taxon>
        <taxon>Spermatophyta</taxon>
        <taxon>Magnoliopsida</taxon>
        <taxon>eudicotyledons</taxon>
        <taxon>Gunneridae</taxon>
        <taxon>Pentapetalae</taxon>
        <taxon>rosids</taxon>
        <taxon>fabids</taxon>
        <taxon>Fabales</taxon>
        <taxon>Fabaceae</taxon>
        <taxon>Papilionoideae</taxon>
        <taxon>50 kb inversion clade</taxon>
        <taxon>NPAAA clade</taxon>
        <taxon>Hologalegina</taxon>
        <taxon>IRL clade</taxon>
        <taxon>Trifolieae</taxon>
        <taxon>Trifolium</taxon>
    </lineage>
</organism>
<keyword evidence="10 16" id="KW-0675">Receptor</keyword>
<dbReference type="InterPro" id="IPR032675">
    <property type="entry name" value="LRR_dom_sf"/>
</dbReference>
<evidence type="ECO:0000256" key="14">
    <source>
        <dbReference type="SAM" id="SignalP"/>
    </source>
</evidence>
<dbReference type="AlphaFoldDB" id="A0A2K3NC66"/>
<dbReference type="GO" id="GO:0005524">
    <property type="term" value="F:ATP binding"/>
    <property type="evidence" value="ECO:0007669"/>
    <property type="project" value="UniProtKB-KW"/>
</dbReference>
<reference evidence="16 17" key="1">
    <citation type="journal article" date="2014" name="Am. J. Bot.">
        <title>Genome assembly and annotation for red clover (Trifolium pratense; Fabaceae).</title>
        <authorList>
            <person name="Istvanek J."/>
            <person name="Jaros M."/>
            <person name="Krenek A."/>
            <person name="Repkova J."/>
        </authorList>
    </citation>
    <scope>NUCLEOTIDE SEQUENCE [LARGE SCALE GENOMIC DNA]</scope>
    <source>
        <strain evidence="17">cv. Tatra</strain>
        <tissue evidence="16">Young leaves</tissue>
    </source>
</reference>
<keyword evidence="7" id="KW-0067">ATP-binding</keyword>